<dbReference type="InterPro" id="IPR014271">
    <property type="entry name" value="CHP02922"/>
</dbReference>
<dbReference type="OrthoDB" id="6228741at2"/>
<organism evidence="1 2">
    <name type="scientific">Colwellia psychrerythraea</name>
    <name type="common">Vibrio psychroerythus</name>
    <dbReference type="NCBI Taxonomy" id="28229"/>
    <lineage>
        <taxon>Bacteria</taxon>
        <taxon>Pseudomonadati</taxon>
        <taxon>Pseudomonadota</taxon>
        <taxon>Gammaproteobacteria</taxon>
        <taxon>Alteromonadales</taxon>
        <taxon>Colwelliaceae</taxon>
        <taxon>Colwellia</taxon>
    </lineage>
</organism>
<reference evidence="1 2" key="1">
    <citation type="submission" date="2014-08" db="EMBL/GenBank/DDBJ databases">
        <title>Genomic and Phenotypic Diversity of Colwellia psychrerythraea strains from Disparate Marine Basins.</title>
        <authorList>
            <person name="Techtmann S.M."/>
            <person name="Stelling S.C."/>
            <person name="Utturkar S.M."/>
            <person name="Alshibli N."/>
            <person name="Harris A."/>
            <person name="Brown S.D."/>
            <person name="Hazen T.C."/>
        </authorList>
    </citation>
    <scope>NUCLEOTIDE SEQUENCE [LARGE SCALE GENOMIC DNA]</scope>
    <source>
        <strain evidence="1 2">ND2E</strain>
    </source>
</reference>
<evidence type="ECO:0008006" key="3">
    <source>
        <dbReference type="Google" id="ProtNLM"/>
    </source>
</evidence>
<sequence>MKKKTVSIFYYCEDSVELGVYIGECPLAESGRVVIAPSFKKGKAIISVCEGRVKVLNKLGDRPLNQTLAAS</sequence>
<dbReference type="AlphaFoldDB" id="A0A099KC69"/>
<dbReference type="EMBL" id="JQED01000047">
    <property type="protein sequence ID" value="KGJ88334.1"/>
    <property type="molecule type" value="Genomic_DNA"/>
</dbReference>
<dbReference type="RefSeq" id="WP_033095147.1">
    <property type="nucleotide sequence ID" value="NZ_JQED01000047.1"/>
</dbReference>
<dbReference type="Proteomes" id="UP000029843">
    <property type="component" value="Unassembled WGS sequence"/>
</dbReference>
<protein>
    <recommendedName>
        <fullName evidence="3">TIGR02922 family protein</fullName>
    </recommendedName>
</protein>
<gene>
    <name evidence="1" type="ORF">ND2E_4170</name>
</gene>
<dbReference type="PATRIC" id="fig|28229.4.peg.3515"/>
<name>A0A099KC69_COLPS</name>
<evidence type="ECO:0000313" key="2">
    <source>
        <dbReference type="Proteomes" id="UP000029843"/>
    </source>
</evidence>
<proteinExistence type="predicted"/>
<comment type="caution">
    <text evidence="1">The sequence shown here is derived from an EMBL/GenBank/DDBJ whole genome shotgun (WGS) entry which is preliminary data.</text>
</comment>
<dbReference type="Pfam" id="PF09558">
    <property type="entry name" value="DUF2375"/>
    <property type="match status" value="1"/>
</dbReference>
<accession>A0A099KC69</accession>
<evidence type="ECO:0000313" key="1">
    <source>
        <dbReference type="EMBL" id="KGJ88334.1"/>
    </source>
</evidence>
<dbReference type="NCBIfam" id="TIGR02922">
    <property type="entry name" value="TIGR02922 family protein"/>
    <property type="match status" value="1"/>
</dbReference>